<feature type="compositionally biased region" description="Low complexity" evidence="3">
    <location>
        <begin position="1"/>
        <end position="18"/>
    </location>
</feature>
<dbReference type="SMART" id="SM00147">
    <property type="entry name" value="RasGEF"/>
    <property type="match status" value="1"/>
</dbReference>
<dbReference type="InterPro" id="IPR008937">
    <property type="entry name" value="Ras-like_GEF"/>
</dbReference>
<dbReference type="Gene3D" id="1.10.840.10">
    <property type="entry name" value="Ras guanine-nucleotide exchange factors catalytic domain"/>
    <property type="match status" value="1"/>
</dbReference>
<feature type="domain" description="Ras-GEF" evidence="4">
    <location>
        <begin position="228"/>
        <end position="460"/>
    </location>
</feature>
<dbReference type="EMBL" id="KZ288354">
    <property type="protein sequence ID" value="PBC27234.1"/>
    <property type="molecule type" value="Genomic_DNA"/>
</dbReference>
<sequence>MQPQSPKQIQQSLQNQQKQHLHQSEHRASIASAPAATIRSSSISTITGNYWMSRRSIQEIEMSSQQGNFQHDQVSSKAGVVITSFRQSHRRSSTSTAATAFAIATSASSNPPDKGIEGNNRSGSCREKNRRKESVMSTAATMRVLNVLRHWVSKHAQDFESDQKLKNLTIEFLEDIIYCPNLLPAEHKAASQLLRLITKEESENSKVDLKKLLASPIMQTKENIETLSALEIAEQMTYLDHKIFTSISSEEFLGQAWMKIDKATRAPHILLMTKRFNEVSQLVVSEIIRRSNMAARVAVIEKWAAVADISRVLHNYNGVLQICAAFTNSSVFRLKKTWEKVSKTTKQTIERLQNIVSSDGRFRNLRDALHRCDPPCIPYLGLYLTDLSFIEEGTPTMTEEGLLNFSKMRMIAHVIREIRHFQQTPYKIELITKVTNYLLDPSLLLNEKDLYRMSLEIEPRTSRLSSSTLINLPPSVSHTSTK</sequence>
<dbReference type="InterPro" id="IPR023578">
    <property type="entry name" value="Ras_GEF_dom_sf"/>
</dbReference>
<dbReference type="OrthoDB" id="10254377at2759"/>
<dbReference type="Pfam" id="PF00617">
    <property type="entry name" value="RasGEF"/>
    <property type="match status" value="1"/>
</dbReference>
<reference evidence="5 6" key="1">
    <citation type="submission" date="2014-07" db="EMBL/GenBank/DDBJ databases">
        <title>Genomic and transcriptomic analysis on Apis cerana provide comprehensive insights into honey bee biology.</title>
        <authorList>
            <person name="Diao Q."/>
            <person name="Sun L."/>
            <person name="Zheng H."/>
            <person name="Zheng H."/>
            <person name="Xu S."/>
            <person name="Wang S."/>
            <person name="Zeng Z."/>
            <person name="Hu F."/>
            <person name="Su S."/>
            <person name="Wu J."/>
        </authorList>
    </citation>
    <scope>NUCLEOTIDE SEQUENCE [LARGE SCALE GENOMIC DNA]</scope>
    <source>
        <tissue evidence="5">Pupae without intestine</tissue>
    </source>
</reference>
<dbReference type="PROSITE" id="PS50009">
    <property type="entry name" value="RASGEF_CAT"/>
    <property type="match status" value="1"/>
</dbReference>
<evidence type="ECO:0000313" key="6">
    <source>
        <dbReference type="Proteomes" id="UP000242457"/>
    </source>
</evidence>
<dbReference type="InterPro" id="IPR036964">
    <property type="entry name" value="RASGEF_cat_dom_sf"/>
</dbReference>
<evidence type="ECO:0000256" key="1">
    <source>
        <dbReference type="ARBA" id="ARBA00022658"/>
    </source>
</evidence>
<organism evidence="5 6">
    <name type="scientific">Apis cerana cerana</name>
    <name type="common">Oriental honeybee</name>
    <dbReference type="NCBI Taxonomy" id="94128"/>
    <lineage>
        <taxon>Eukaryota</taxon>
        <taxon>Metazoa</taxon>
        <taxon>Ecdysozoa</taxon>
        <taxon>Arthropoda</taxon>
        <taxon>Hexapoda</taxon>
        <taxon>Insecta</taxon>
        <taxon>Pterygota</taxon>
        <taxon>Neoptera</taxon>
        <taxon>Endopterygota</taxon>
        <taxon>Hymenoptera</taxon>
        <taxon>Apocrita</taxon>
        <taxon>Aculeata</taxon>
        <taxon>Apoidea</taxon>
        <taxon>Anthophila</taxon>
        <taxon>Apidae</taxon>
        <taxon>Apis</taxon>
    </lineage>
</organism>
<dbReference type="GO" id="GO:0007265">
    <property type="term" value="P:Ras protein signal transduction"/>
    <property type="evidence" value="ECO:0007669"/>
    <property type="project" value="TreeGrafter"/>
</dbReference>
<dbReference type="Gene3D" id="1.20.870.10">
    <property type="entry name" value="Son of sevenless (SoS) protein Chain: S domain 1"/>
    <property type="match status" value="1"/>
</dbReference>
<protein>
    <submittedName>
        <fullName evidence="5">Ras-specific guanine nucleotide-releasing factor</fullName>
    </submittedName>
</protein>
<proteinExistence type="predicted"/>
<evidence type="ECO:0000313" key="5">
    <source>
        <dbReference type="EMBL" id="PBC27234.1"/>
    </source>
</evidence>
<dbReference type="GO" id="GO:0005886">
    <property type="term" value="C:plasma membrane"/>
    <property type="evidence" value="ECO:0007669"/>
    <property type="project" value="TreeGrafter"/>
</dbReference>
<dbReference type="STRING" id="94128.A0A2A3E6V4"/>
<evidence type="ECO:0000256" key="3">
    <source>
        <dbReference type="SAM" id="MobiDB-lite"/>
    </source>
</evidence>
<keyword evidence="1 2" id="KW-0344">Guanine-nucleotide releasing factor</keyword>
<evidence type="ECO:0000259" key="4">
    <source>
        <dbReference type="PROSITE" id="PS50009"/>
    </source>
</evidence>
<dbReference type="AlphaFoldDB" id="A0A2A3E6V4"/>
<dbReference type="InterPro" id="IPR019804">
    <property type="entry name" value="Ras_G-nucl-exch_fac_CS"/>
</dbReference>
<feature type="region of interest" description="Disordered" evidence="3">
    <location>
        <begin position="103"/>
        <end position="136"/>
    </location>
</feature>
<dbReference type="GO" id="GO:0005085">
    <property type="term" value="F:guanyl-nucleotide exchange factor activity"/>
    <property type="evidence" value="ECO:0007669"/>
    <property type="project" value="UniProtKB-KW"/>
</dbReference>
<name>A0A2A3E6V4_APICC</name>
<dbReference type="PROSITE" id="PS00720">
    <property type="entry name" value="RASGEF"/>
    <property type="match status" value="1"/>
</dbReference>
<dbReference type="InterPro" id="IPR001895">
    <property type="entry name" value="RASGEF_cat_dom"/>
</dbReference>
<keyword evidence="6" id="KW-1185">Reference proteome</keyword>
<evidence type="ECO:0000256" key="2">
    <source>
        <dbReference type="PROSITE-ProRule" id="PRU00168"/>
    </source>
</evidence>
<gene>
    <name evidence="5" type="ORF">APICC_10144</name>
</gene>
<accession>A0A2A3E6V4</accession>
<dbReference type="PANTHER" id="PTHR23113:SF99">
    <property type="entry name" value="RASGEF DOMAIN-CONTAINING PROTEIN"/>
    <property type="match status" value="1"/>
</dbReference>
<dbReference type="Proteomes" id="UP000242457">
    <property type="component" value="Unassembled WGS sequence"/>
</dbReference>
<feature type="compositionally biased region" description="Low complexity" evidence="3">
    <location>
        <begin position="29"/>
        <end position="38"/>
    </location>
</feature>
<dbReference type="SUPFAM" id="SSF48366">
    <property type="entry name" value="Ras GEF"/>
    <property type="match status" value="1"/>
</dbReference>
<feature type="compositionally biased region" description="Basic and acidic residues" evidence="3">
    <location>
        <begin position="124"/>
        <end position="134"/>
    </location>
</feature>
<dbReference type="CDD" id="cd00155">
    <property type="entry name" value="RasGEF"/>
    <property type="match status" value="1"/>
</dbReference>
<feature type="region of interest" description="Disordered" evidence="3">
    <location>
        <begin position="1"/>
        <end position="38"/>
    </location>
</feature>
<dbReference type="PANTHER" id="PTHR23113">
    <property type="entry name" value="GUANINE NUCLEOTIDE EXCHANGE FACTOR"/>
    <property type="match status" value="1"/>
</dbReference>